<feature type="domain" description="AB hydrolase-1" evidence="3">
    <location>
        <begin position="132"/>
        <end position="330"/>
    </location>
</feature>
<dbReference type="GO" id="GO:0043401">
    <property type="term" value="P:steroid hormone receptor signaling pathway"/>
    <property type="evidence" value="ECO:0007669"/>
    <property type="project" value="TreeGrafter"/>
</dbReference>
<organism evidence="6">
    <name type="scientific">Angiostrongylus costaricensis</name>
    <name type="common">Nematode worm</name>
    <dbReference type="NCBI Taxonomy" id="334426"/>
    <lineage>
        <taxon>Eukaryota</taxon>
        <taxon>Metazoa</taxon>
        <taxon>Ecdysozoa</taxon>
        <taxon>Nematoda</taxon>
        <taxon>Chromadorea</taxon>
        <taxon>Rhabditida</taxon>
        <taxon>Rhabditina</taxon>
        <taxon>Rhabditomorpha</taxon>
        <taxon>Strongyloidea</taxon>
        <taxon>Metastrongylidae</taxon>
        <taxon>Angiostrongylus</taxon>
    </lineage>
</organism>
<gene>
    <name evidence="4" type="ORF">ACOC_LOCUS4638</name>
</gene>
<dbReference type="GO" id="GO:0046464">
    <property type="term" value="P:acylglycerol catabolic process"/>
    <property type="evidence" value="ECO:0007669"/>
    <property type="project" value="TreeGrafter"/>
</dbReference>
<dbReference type="PIRSF" id="PIRSF005211">
    <property type="entry name" value="Ab_hydro_YheT"/>
    <property type="match status" value="1"/>
</dbReference>
<dbReference type="GO" id="GO:0008126">
    <property type="term" value="F:acetylesterase activity"/>
    <property type="evidence" value="ECO:0007669"/>
    <property type="project" value="TreeGrafter"/>
</dbReference>
<comment type="similarity">
    <text evidence="1">Belongs to the AB hydrolase superfamily. AB hydrolase 4 family.</text>
</comment>
<dbReference type="OrthoDB" id="5954035at2759"/>
<dbReference type="WBParaSite" id="ACOC_0000463701-mRNA-1">
    <property type="protein sequence ID" value="ACOC_0000463701-mRNA-1"/>
    <property type="gene ID" value="ACOC_0000463701"/>
</dbReference>
<dbReference type="STRING" id="334426.A0A158PG01"/>
<evidence type="ECO:0000313" key="4">
    <source>
        <dbReference type="EMBL" id="VDM56223.1"/>
    </source>
</evidence>
<dbReference type="InterPro" id="IPR050960">
    <property type="entry name" value="AB_hydrolase_4_sf"/>
</dbReference>
<dbReference type="AlphaFoldDB" id="A0A158PG01"/>
<dbReference type="InterPro" id="IPR029058">
    <property type="entry name" value="AB_hydrolase_fold"/>
</dbReference>
<dbReference type="InterPro" id="IPR000073">
    <property type="entry name" value="AB_hydrolase_1"/>
</dbReference>
<dbReference type="GO" id="GO:0036126">
    <property type="term" value="C:sperm flagellum"/>
    <property type="evidence" value="ECO:0007669"/>
    <property type="project" value="TreeGrafter"/>
</dbReference>
<accession>A0A158PG01</accession>
<dbReference type="Pfam" id="PF00561">
    <property type="entry name" value="Abhydrolase_1"/>
    <property type="match status" value="1"/>
</dbReference>
<name>A0A158PG01_ANGCS</name>
<evidence type="ECO:0000256" key="2">
    <source>
        <dbReference type="PIRSR" id="PIRSR005211-1"/>
    </source>
</evidence>
<dbReference type="GO" id="GO:0048240">
    <property type="term" value="P:sperm capacitation"/>
    <property type="evidence" value="ECO:0007669"/>
    <property type="project" value="TreeGrafter"/>
</dbReference>
<reference evidence="4 5" key="2">
    <citation type="submission" date="2018-11" db="EMBL/GenBank/DDBJ databases">
        <authorList>
            <consortium name="Pathogen Informatics"/>
        </authorList>
    </citation>
    <scope>NUCLEOTIDE SEQUENCE [LARGE SCALE GENOMIC DNA]</scope>
    <source>
        <strain evidence="4 5">Costa Rica</strain>
    </source>
</reference>
<dbReference type="PANTHER" id="PTHR10794">
    <property type="entry name" value="ABHYDROLASE DOMAIN-CONTAINING PROTEIN"/>
    <property type="match status" value="1"/>
</dbReference>
<dbReference type="SUPFAM" id="SSF53474">
    <property type="entry name" value="alpha/beta-Hydrolases"/>
    <property type="match status" value="1"/>
</dbReference>
<evidence type="ECO:0000313" key="6">
    <source>
        <dbReference type="WBParaSite" id="ACOC_0000463701-mRNA-1"/>
    </source>
</evidence>
<dbReference type="InterPro" id="IPR012020">
    <property type="entry name" value="ABHD4"/>
</dbReference>
<dbReference type="GO" id="GO:0051792">
    <property type="term" value="P:medium-chain fatty acid biosynthetic process"/>
    <property type="evidence" value="ECO:0007669"/>
    <property type="project" value="TreeGrafter"/>
</dbReference>
<evidence type="ECO:0000259" key="3">
    <source>
        <dbReference type="Pfam" id="PF00561"/>
    </source>
</evidence>
<dbReference type="OMA" id="HCTGEDV"/>
<dbReference type="GO" id="GO:0097524">
    <property type="term" value="C:sperm plasma membrane"/>
    <property type="evidence" value="ECO:0007669"/>
    <property type="project" value="TreeGrafter"/>
</dbReference>
<evidence type="ECO:0000256" key="1">
    <source>
        <dbReference type="ARBA" id="ARBA00010884"/>
    </source>
</evidence>
<dbReference type="EMBL" id="UYYA01003823">
    <property type="protein sequence ID" value="VDM56223.1"/>
    <property type="molecule type" value="Genomic_DNA"/>
</dbReference>
<protein>
    <submittedName>
        <fullName evidence="6">AB hydrolase-1 domain-containing protein</fullName>
    </submittedName>
</protein>
<reference evidence="6" key="1">
    <citation type="submission" date="2016-04" db="UniProtKB">
        <authorList>
            <consortium name="WormBaseParasite"/>
        </authorList>
    </citation>
    <scope>IDENTIFICATION</scope>
</reference>
<dbReference type="PANTHER" id="PTHR10794:SF45">
    <property type="entry name" value="MONOACYLGLYCEROL LIPASE ABHD2"/>
    <property type="match status" value="1"/>
</dbReference>
<sequence length="358" mass="40774">MAIIVRFLHIFESPSVPEVTLLEKADRPTMKNLIKGLDILNEPYRPPGLWGRSGHLQTVAYGLLGHASLRRTFDRRASIHCSDGSTVLFDIFEPISSHESGLDITLALTPGIANTSESNYVRTCVHYAQERGTEELRAMMNQLFNDYPHSYFINIGFSMGGNITTRFLIEASNKQKRRILMGLSVCQGYSASISAPMYHDWENGRRIYNYFITENMKRLLRRNYDQAVAPHVAKGLIDEQRLWSTTSIVAFDENYNRRVAGFSTVEAFYEWCDCLPHLPKLCVPMIFLNAEDDPIIPRSLWKPVKEFASRFEDVAFILTRHGGHLGFLEGGSFAPNSITWLDRFIVDMADKAVMLYTS</sequence>
<dbReference type="Gene3D" id="3.40.50.1820">
    <property type="entry name" value="alpha/beta hydrolase"/>
    <property type="match status" value="1"/>
</dbReference>
<feature type="active site" description="Charge relay system" evidence="2">
    <location>
        <position position="158"/>
    </location>
</feature>
<evidence type="ECO:0000313" key="5">
    <source>
        <dbReference type="Proteomes" id="UP000267027"/>
    </source>
</evidence>
<feature type="active site" description="Charge relay system" evidence="2">
    <location>
        <position position="293"/>
    </location>
</feature>
<dbReference type="GO" id="GO:0051793">
    <property type="term" value="P:medium-chain fatty acid catabolic process"/>
    <property type="evidence" value="ECO:0007669"/>
    <property type="project" value="TreeGrafter"/>
</dbReference>
<dbReference type="GO" id="GO:0047372">
    <property type="term" value="F:monoacylglycerol lipase activity"/>
    <property type="evidence" value="ECO:0007669"/>
    <property type="project" value="TreeGrafter"/>
</dbReference>
<feature type="active site" description="Charge relay system" evidence="2">
    <location>
        <position position="324"/>
    </location>
</feature>
<dbReference type="Proteomes" id="UP000267027">
    <property type="component" value="Unassembled WGS sequence"/>
</dbReference>
<proteinExistence type="inferred from homology"/>
<keyword evidence="5" id="KW-1185">Reference proteome</keyword>